<feature type="chain" id="PRO_5021502339" evidence="1">
    <location>
        <begin position="21"/>
        <end position="99"/>
    </location>
</feature>
<feature type="signal peptide" evidence="1">
    <location>
        <begin position="1"/>
        <end position="20"/>
    </location>
</feature>
<evidence type="ECO:0000313" key="2">
    <source>
        <dbReference type="EMBL" id="TDL19855.1"/>
    </source>
</evidence>
<name>A0A4Y7PXI7_9AGAM</name>
<evidence type="ECO:0000313" key="3">
    <source>
        <dbReference type="Proteomes" id="UP000294933"/>
    </source>
</evidence>
<dbReference type="AlphaFoldDB" id="A0A4Y7PXI7"/>
<gene>
    <name evidence="2" type="ORF">BD410DRAFT_791745</name>
</gene>
<dbReference type="EMBL" id="ML170193">
    <property type="protein sequence ID" value="TDL19855.1"/>
    <property type="molecule type" value="Genomic_DNA"/>
</dbReference>
<protein>
    <submittedName>
        <fullName evidence="2">Uncharacterized protein</fullName>
    </submittedName>
</protein>
<reference evidence="2 3" key="1">
    <citation type="submission" date="2018-06" db="EMBL/GenBank/DDBJ databases">
        <title>A transcriptomic atlas of mushroom development highlights an independent origin of complex multicellularity.</title>
        <authorList>
            <consortium name="DOE Joint Genome Institute"/>
            <person name="Krizsan K."/>
            <person name="Almasi E."/>
            <person name="Merenyi Z."/>
            <person name="Sahu N."/>
            <person name="Viragh M."/>
            <person name="Koszo T."/>
            <person name="Mondo S."/>
            <person name="Kiss B."/>
            <person name="Balint B."/>
            <person name="Kues U."/>
            <person name="Barry K."/>
            <person name="Hegedus J.C."/>
            <person name="Henrissat B."/>
            <person name="Johnson J."/>
            <person name="Lipzen A."/>
            <person name="Ohm R."/>
            <person name="Nagy I."/>
            <person name="Pangilinan J."/>
            <person name="Yan J."/>
            <person name="Xiong Y."/>
            <person name="Grigoriev I.V."/>
            <person name="Hibbett D.S."/>
            <person name="Nagy L.G."/>
        </authorList>
    </citation>
    <scope>NUCLEOTIDE SEQUENCE [LARGE SCALE GENOMIC DNA]</scope>
    <source>
        <strain evidence="2 3">SZMC22713</strain>
    </source>
</reference>
<organism evidence="2 3">
    <name type="scientific">Rickenella mellea</name>
    <dbReference type="NCBI Taxonomy" id="50990"/>
    <lineage>
        <taxon>Eukaryota</taxon>
        <taxon>Fungi</taxon>
        <taxon>Dikarya</taxon>
        <taxon>Basidiomycota</taxon>
        <taxon>Agaricomycotina</taxon>
        <taxon>Agaricomycetes</taxon>
        <taxon>Hymenochaetales</taxon>
        <taxon>Rickenellaceae</taxon>
        <taxon>Rickenella</taxon>
    </lineage>
</organism>
<sequence>MATSTALWFEWVGIMQLMLAAIEDAGPDTWAPRSLTISPASISGEFRPCVPLYSDENIARHLAIIFCDTQRSNLPTQQDAYCEYAREVNGVYRRLDPRH</sequence>
<evidence type="ECO:0000256" key="1">
    <source>
        <dbReference type="SAM" id="SignalP"/>
    </source>
</evidence>
<proteinExistence type="predicted"/>
<dbReference type="Proteomes" id="UP000294933">
    <property type="component" value="Unassembled WGS sequence"/>
</dbReference>
<keyword evidence="3" id="KW-1185">Reference proteome</keyword>
<dbReference type="VEuPathDB" id="FungiDB:BD410DRAFT_791745"/>
<keyword evidence="1" id="KW-0732">Signal</keyword>
<accession>A0A4Y7PXI7</accession>